<accession>A0A0D8Y2E5</accession>
<dbReference type="OrthoDB" id="5890903at2759"/>
<feature type="region of interest" description="Disordered" evidence="1">
    <location>
        <begin position="1"/>
        <end position="22"/>
    </location>
</feature>
<evidence type="ECO:0000256" key="1">
    <source>
        <dbReference type="SAM" id="MobiDB-lite"/>
    </source>
</evidence>
<reference evidence="3" key="2">
    <citation type="journal article" date="2016" name="Sci. Rep.">
        <title>Dictyocaulus viviparus genome, variome and transcriptome elucidate lungworm biology and support future intervention.</title>
        <authorList>
            <person name="McNulty S.N."/>
            <person name="Strube C."/>
            <person name="Rosa B.A."/>
            <person name="Martin J.C."/>
            <person name="Tyagi R."/>
            <person name="Choi Y.J."/>
            <person name="Wang Q."/>
            <person name="Hallsworth Pepin K."/>
            <person name="Zhang X."/>
            <person name="Ozersky P."/>
            <person name="Wilson R.K."/>
            <person name="Sternberg P.W."/>
            <person name="Gasser R.B."/>
            <person name="Mitreva M."/>
        </authorList>
    </citation>
    <scope>NUCLEOTIDE SEQUENCE [LARGE SCALE GENOMIC DNA]</scope>
    <source>
        <strain evidence="3">HannoverDv2000</strain>
    </source>
</reference>
<dbReference type="EMBL" id="KN716192">
    <property type="protein sequence ID" value="KJH51053.1"/>
    <property type="molecule type" value="Genomic_DNA"/>
</dbReference>
<reference evidence="2 3" key="1">
    <citation type="submission" date="2013-11" db="EMBL/GenBank/DDBJ databases">
        <title>Draft genome of the bovine lungworm Dictyocaulus viviparus.</title>
        <authorList>
            <person name="Mitreva M."/>
        </authorList>
    </citation>
    <scope>NUCLEOTIDE SEQUENCE [LARGE SCALE GENOMIC DNA]</scope>
    <source>
        <strain evidence="2 3">HannoverDv2000</strain>
    </source>
</reference>
<name>A0A0D8Y2E5_DICVI</name>
<sequence length="148" mass="16322">MPQVSSSAFRSKPQSSLNESNNLKIGHSRCSICGRKQAVLNEDDTIKKDDAVDVEKRKPVITDSIENSQMSKSDRNLVEDTMQPTNSHEQTGNSCKIQLPSISNIPNSEANNGINSKGEELCEGGLRKANFVVYRDARGRFARGPQSR</sequence>
<keyword evidence="3" id="KW-1185">Reference proteome</keyword>
<proteinExistence type="predicted"/>
<evidence type="ECO:0000313" key="2">
    <source>
        <dbReference type="EMBL" id="KJH51053.1"/>
    </source>
</evidence>
<evidence type="ECO:0000313" key="3">
    <source>
        <dbReference type="Proteomes" id="UP000053766"/>
    </source>
</evidence>
<dbReference type="AlphaFoldDB" id="A0A0D8Y2E5"/>
<feature type="region of interest" description="Disordered" evidence="1">
    <location>
        <begin position="68"/>
        <end position="94"/>
    </location>
</feature>
<protein>
    <submittedName>
        <fullName evidence="2">Uncharacterized protein</fullName>
    </submittedName>
</protein>
<organism evidence="2 3">
    <name type="scientific">Dictyocaulus viviparus</name>
    <name type="common">Bovine lungworm</name>
    <dbReference type="NCBI Taxonomy" id="29172"/>
    <lineage>
        <taxon>Eukaryota</taxon>
        <taxon>Metazoa</taxon>
        <taxon>Ecdysozoa</taxon>
        <taxon>Nematoda</taxon>
        <taxon>Chromadorea</taxon>
        <taxon>Rhabditida</taxon>
        <taxon>Rhabditina</taxon>
        <taxon>Rhabditomorpha</taxon>
        <taxon>Strongyloidea</taxon>
        <taxon>Metastrongylidae</taxon>
        <taxon>Dictyocaulus</taxon>
    </lineage>
</organism>
<dbReference type="Proteomes" id="UP000053766">
    <property type="component" value="Unassembled WGS sequence"/>
</dbReference>
<gene>
    <name evidence="2" type="ORF">DICVIV_02814</name>
</gene>
<feature type="compositionally biased region" description="Polar residues" evidence="1">
    <location>
        <begin position="82"/>
        <end position="94"/>
    </location>
</feature>